<comment type="subcellular location">
    <subcellularLocation>
        <location evidence="1">Membrane</location>
    </subcellularLocation>
</comment>
<feature type="domain" description="DOMON" evidence="10">
    <location>
        <begin position="54"/>
        <end position="167"/>
    </location>
</feature>
<feature type="signal peptide" evidence="9">
    <location>
        <begin position="1"/>
        <end position="23"/>
    </location>
</feature>
<dbReference type="Proteomes" id="UP001372338">
    <property type="component" value="Unassembled WGS sequence"/>
</dbReference>
<dbReference type="GO" id="GO:0016020">
    <property type="term" value="C:membrane"/>
    <property type="evidence" value="ECO:0007669"/>
    <property type="project" value="UniProtKB-SubCell"/>
</dbReference>
<evidence type="ECO:0000256" key="2">
    <source>
        <dbReference type="ARBA" id="ARBA00022448"/>
    </source>
</evidence>
<keyword evidence="4 9" id="KW-0732">Signal</keyword>
<dbReference type="AlphaFoldDB" id="A0AAN9FFC5"/>
<feature type="transmembrane region" description="Helical" evidence="8">
    <location>
        <begin position="340"/>
        <end position="363"/>
    </location>
</feature>
<gene>
    <name evidence="12" type="ORF">RIF29_16425</name>
</gene>
<dbReference type="Gene3D" id="1.20.120.1770">
    <property type="match status" value="1"/>
</dbReference>
<evidence type="ECO:0008006" key="14">
    <source>
        <dbReference type="Google" id="ProtNLM"/>
    </source>
</evidence>
<evidence type="ECO:0000256" key="6">
    <source>
        <dbReference type="ARBA" id="ARBA00022989"/>
    </source>
</evidence>
<protein>
    <recommendedName>
        <fullName evidence="14">Cytochrome b561 and DOMON domain-containing protein</fullName>
    </recommendedName>
</protein>
<feature type="transmembrane region" description="Helical" evidence="8">
    <location>
        <begin position="276"/>
        <end position="293"/>
    </location>
</feature>
<evidence type="ECO:0000313" key="13">
    <source>
        <dbReference type="Proteomes" id="UP001372338"/>
    </source>
</evidence>
<dbReference type="InterPro" id="IPR006593">
    <property type="entry name" value="Cyt_b561/ferric_Rdtase_TM"/>
</dbReference>
<feature type="domain" description="Cytochrome b561" evidence="11">
    <location>
        <begin position="173"/>
        <end position="366"/>
    </location>
</feature>
<feature type="chain" id="PRO_5042821104" description="Cytochrome b561 and DOMON domain-containing protein" evidence="9">
    <location>
        <begin position="24"/>
        <end position="385"/>
    </location>
</feature>
<keyword evidence="13" id="KW-1185">Reference proteome</keyword>
<feature type="transmembrane region" description="Helical" evidence="8">
    <location>
        <begin position="211"/>
        <end position="232"/>
    </location>
</feature>
<evidence type="ECO:0000256" key="3">
    <source>
        <dbReference type="ARBA" id="ARBA00022692"/>
    </source>
</evidence>
<dbReference type="Pfam" id="PF03188">
    <property type="entry name" value="Cytochrom_B561"/>
    <property type="match status" value="1"/>
</dbReference>
<dbReference type="PROSITE" id="PS50836">
    <property type="entry name" value="DOMON"/>
    <property type="match status" value="1"/>
</dbReference>
<evidence type="ECO:0000256" key="7">
    <source>
        <dbReference type="ARBA" id="ARBA00023136"/>
    </source>
</evidence>
<keyword evidence="7 8" id="KW-0472">Membrane</keyword>
<feature type="transmembrane region" description="Helical" evidence="8">
    <location>
        <begin position="314"/>
        <end position="334"/>
    </location>
</feature>
<keyword evidence="2" id="KW-0813">Transport</keyword>
<dbReference type="EMBL" id="JAYWIO010000003">
    <property type="protein sequence ID" value="KAK7275312.1"/>
    <property type="molecule type" value="Genomic_DNA"/>
</dbReference>
<dbReference type="CDD" id="cd08760">
    <property type="entry name" value="Cyt_b561_FRRS1_like"/>
    <property type="match status" value="1"/>
</dbReference>
<evidence type="ECO:0000313" key="12">
    <source>
        <dbReference type="EMBL" id="KAK7275312.1"/>
    </source>
</evidence>
<proteinExistence type="predicted"/>
<name>A0AAN9FFC5_CROPI</name>
<dbReference type="PANTHER" id="PTHR23130:SF171">
    <property type="entry name" value="OS01G0895300 PROTEIN"/>
    <property type="match status" value="1"/>
</dbReference>
<dbReference type="PANTHER" id="PTHR23130">
    <property type="entry name" value="CYTOCHROME B561 AND DOMON DOMAIN-CONTAINING PROTEIN"/>
    <property type="match status" value="1"/>
</dbReference>
<dbReference type="InterPro" id="IPR005018">
    <property type="entry name" value="DOMON_domain"/>
</dbReference>
<evidence type="ECO:0000256" key="9">
    <source>
        <dbReference type="SAM" id="SignalP"/>
    </source>
</evidence>
<accession>A0AAN9FFC5</accession>
<keyword evidence="3 8" id="KW-0812">Transmembrane</keyword>
<keyword evidence="5" id="KW-0249">Electron transport</keyword>
<feature type="transmembrane region" description="Helical" evidence="8">
    <location>
        <begin position="239"/>
        <end position="264"/>
    </location>
</feature>
<evidence type="ECO:0000256" key="1">
    <source>
        <dbReference type="ARBA" id="ARBA00004370"/>
    </source>
</evidence>
<reference evidence="12 13" key="1">
    <citation type="submission" date="2024-01" db="EMBL/GenBank/DDBJ databases">
        <title>The genomes of 5 underutilized Papilionoideae crops provide insights into root nodulation and disease resistanc.</title>
        <authorList>
            <person name="Yuan L."/>
        </authorList>
    </citation>
    <scope>NUCLEOTIDE SEQUENCE [LARGE SCALE GENOMIC DNA]</scope>
    <source>
        <strain evidence="12">ZHUSHIDOU_FW_LH</strain>
        <tissue evidence="12">Leaf</tissue>
    </source>
</reference>
<dbReference type="PROSITE" id="PS50939">
    <property type="entry name" value="CYTOCHROME_B561"/>
    <property type="match status" value="1"/>
</dbReference>
<organism evidence="12 13">
    <name type="scientific">Crotalaria pallida</name>
    <name type="common">Smooth rattlebox</name>
    <name type="synonym">Crotalaria striata</name>
    <dbReference type="NCBI Taxonomy" id="3830"/>
    <lineage>
        <taxon>Eukaryota</taxon>
        <taxon>Viridiplantae</taxon>
        <taxon>Streptophyta</taxon>
        <taxon>Embryophyta</taxon>
        <taxon>Tracheophyta</taxon>
        <taxon>Spermatophyta</taxon>
        <taxon>Magnoliopsida</taxon>
        <taxon>eudicotyledons</taxon>
        <taxon>Gunneridae</taxon>
        <taxon>Pentapetalae</taxon>
        <taxon>rosids</taxon>
        <taxon>fabids</taxon>
        <taxon>Fabales</taxon>
        <taxon>Fabaceae</taxon>
        <taxon>Papilionoideae</taxon>
        <taxon>50 kb inversion clade</taxon>
        <taxon>genistoids sensu lato</taxon>
        <taxon>core genistoids</taxon>
        <taxon>Crotalarieae</taxon>
        <taxon>Crotalaria</taxon>
    </lineage>
</organism>
<evidence type="ECO:0000259" key="11">
    <source>
        <dbReference type="PROSITE" id="PS50939"/>
    </source>
</evidence>
<evidence type="ECO:0000256" key="4">
    <source>
        <dbReference type="ARBA" id="ARBA00022729"/>
    </source>
</evidence>
<keyword evidence="6 8" id="KW-1133">Transmembrane helix</keyword>
<evidence type="ECO:0000256" key="5">
    <source>
        <dbReference type="ARBA" id="ARBA00022982"/>
    </source>
</evidence>
<evidence type="ECO:0000259" key="10">
    <source>
        <dbReference type="PROSITE" id="PS50836"/>
    </source>
</evidence>
<comment type="caution">
    <text evidence="12">The sequence shown here is derived from an EMBL/GenBank/DDBJ whole genome shotgun (WGS) entry which is preliminary data.</text>
</comment>
<evidence type="ECO:0000256" key="8">
    <source>
        <dbReference type="SAM" id="Phobius"/>
    </source>
</evidence>
<sequence length="385" mass="42896">MKLTNLCLILLTILCSSSTLVISQESCSSKLEQIPTTYPFDTTKLLCSPVRRTHKFFLRYAKASSDVWSFIFSFPADINAYAGIGFSKDGSMVDSSALVGWMPSPGAGGLKGYYLGGKSPDQIIVGKVNNDLQAMNLSINPAGTSLVYIVFQLKTNQPTSNLLFAIGPNGVYPDYKTGVLTKHSDKIAINIDYSKGTNREISFINLRRSHGVLNIAGWSILMIIGSIISRYFKQWDPIWFYLHASVQIFAFVAGVIGILCGFSLSKKLNSNVTNHKNIAILIIILGCLQVLAIKLRPGPESKIRKYWNWYHHNVGRILIIFAVINTFYGLHLGAEGSKWFLAYGVSIVILVIVAVILEIRMWIIVRREAQSKRTESYPQSTFELH</sequence>
<dbReference type="SMART" id="SM00664">
    <property type="entry name" value="DoH"/>
    <property type="match status" value="1"/>
</dbReference>
<dbReference type="SMART" id="SM00665">
    <property type="entry name" value="B561"/>
    <property type="match status" value="1"/>
</dbReference>